<keyword evidence="1" id="KW-0677">Repeat</keyword>
<feature type="region of interest" description="Disordered" evidence="3">
    <location>
        <begin position="1"/>
        <end position="85"/>
    </location>
</feature>
<evidence type="ECO:0000313" key="4">
    <source>
        <dbReference type="EMBL" id="KIJ34695.1"/>
    </source>
</evidence>
<dbReference type="Gene3D" id="1.25.10.10">
    <property type="entry name" value="Leucine-rich Repeat Variant"/>
    <property type="match status" value="2"/>
</dbReference>
<dbReference type="EMBL" id="KN837197">
    <property type="protein sequence ID" value="KIJ34695.1"/>
    <property type="molecule type" value="Genomic_DNA"/>
</dbReference>
<keyword evidence="5" id="KW-1185">Reference proteome</keyword>
<feature type="compositionally biased region" description="Low complexity" evidence="3">
    <location>
        <begin position="675"/>
        <end position="696"/>
    </location>
</feature>
<sequence>MSHDGMQELDTSLRHQPMTECVATHHRDNDTKTGERRDESGRGGTHGTDRDGILSVQNDCPPASSPTFGSAGLPTESTLVGPPSPPAVPSSLIHCPIPYHPVTPVVQDPSSSVYDESGALGPGLLDPNALDSVFPTDSPPPMSDVSLDVYVDDENLSSVERIYLLCRSRETMHRVFVSRSLHTLLQDVSPMEAVEYVLPLLNTLAVDEEDLVKEALVVNLVSIMWWFFEHCRLVEDEPTDDQQDPPLLPVQSFTPLLGSLLIDNNGMIGGPARFVVVELLNRIHAAEERQDDVPPFGANERRLLEQEIIHQVIIGMGRLDLADENCPSPHSKEHVSSQQTPSPDRPPSSGTQTGFPFPATYDASSNVLHKDPPASAFSPQGQDLNQFTNALTLTLPTGQMSPPVQGPPFMVPAHLLSPPIEEPVATGIPLPSPPISSVVTIGGLLSNQGTPQEGVWTPNESHEKEQAAIGRYSSMSLIATVTANAKLPEDTIRAFADEVVYIGADPLYWVRREASFAVGALAKVVPIEVLTLSILPLFERLSNDSVWHVRHSSVFALPGILARLPISQRRTLALATLLRLSKDESQTVRSGVLEVLGEVIYTFHDDQKGVPTELVRLFVGKQAAVPSEERYERSMDADNWPNDPVTLKAKKPPDSNSDSEPDAMLNHLPDDASKTKSPSTGTTTPSGSTSASAPTSEQLLMQQQELDDPTRPLITSFNFPAVALSLGPERWHEVRDYYFALAHDKNVRVRRTIAAGLGEVARILGNKLAERDVYDIWQDMVHDGQDSQIRLKALSGIAMFVGALSGSARDSVYDTFVELWSKWLTGWRERECLASVLPQLATLSEGKGEVVRILMGKALLDNVAAVREAAVGALTQVFIAFESRPLLLDGLREDLEALATAQQCRRRATYIACCSALIEGEMGPSEVVREDFWRNLGQLSQDSMLDVRIGVARLIGSISEKHLSVFSTRSPPVLEIIRRLSQDPSRDVRGFVARLLVSEVPPPAATRDTPPPFLYPIFSRPPPRVPPRDAIINGMKELGIPEEATLEILEPVIRETDDSFVPAQGNEECDGGDDAPVVDDLDLQSSGDVPYIEAHNGEHDQWE</sequence>
<dbReference type="AlphaFoldDB" id="A0A0C9VB23"/>
<reference evidence="4 5" key="1">
    <citation type="submission" date="2014-06" db="EMBL/GenBank/DDBJ databases">
        <title>Evolutionary Origins and Diversification of the Mycorrhizal Mutualists.</title>
        <authorList>
            <consortium name="DOE Joint Genome Institute"/>
            <consortium name="Mycorrhizal Genomics Consortium"/>
            <person name="Kohler A."/>
            <person name="Kuo A."/>
            <person name="Nagy L.G."/>
            <person name="Floudas D."/>
            <person name="Copeland A."/>
            <person name="Barry K.W."/>
            <person name="Cichocki N."/>
            <person name="Veneault-Fourrey C."/>
            <person name="LaButti K."/>
            <person name="Lindquist E.A."/>
            <person name="Lipzen A."/>
            <person name="Lundell T."/>
            <person name="Morin E."/>
            <person name="Murat C."/>
            <person name="Riley R."/>
            <person name="Ohm R."/>
            <person name="Sun H."/>
            <person name="Tunlid A."/>
            <person name="Henrissat B."/>
            <person name="Grigoriev I.V."/>
            <person name="Hibbett D.S."/>
            <person name="Martin F."/>
        </authorList>
    </citation>
    <scope>NUCLEOTIDE SEQUENCE [LARGE SCALE GENOMIC DNA]</scope>
    <source>
        <strain evidence="4 5">SS14</strain>
    </source>
</reference>
<name>A0A0C9VB23_SPHS4</name>
<feature type="region of interest" description="Disordered" evidence="3">
    <location>
        <begin position="321"/>
        <end position="382"/>
    </location>
</feature>
<dbReference type="GO" id="GO:0005737">
    <property type="term" value="C:cytoplasm"/>
    <property type="evidence" value="ECO:0007669"/>
    <property type="project" value="TreeGrafter"/>
</dbReference>
<organism evidence="4 5">
    <name type="scientific">Sphaerobolus stellatus (strain SS14)</name>
    <dbReference type="NCBI Taxonomy" id="990650"/>
    <lineage>
        <taxon>Eukaryota</taxon>
        <taxon>Fungi</taxon>
        <taxon>Dikarya</taxon>
        <taxon>Basidiomycota</taxon>
        <taxon>Agaricomycotina</taxon>
        <taxon>Agaricomycetes</taxon>
        <taxon>Phallomycetidae</taxon>
        <taxon>Geastrales</taxon>
        <taxon>Sphaerobolaceae</taxon>
        <taxon>Sphaerobolus</taxon>
    </lineage>
</organism>
<dbReference type="InterPro" id="IPR016024">
    <property type="entry name" value="ARM-type_fold"/>
</dbReference>
<protein>
    <recommendedName>
        <fullName evidence="6">ARM repeat-containing protein</fullName>
    </recommendedName>
</protein>
<gene>
    <name evidence="4" type="ORF">M422DRAFT_263260</name>
</gene>
<dbReference type="InterPro" id="IPR011989">
    <property type="entry name" value="ARM-like"/>
</dbReference>
<dbReference type="GO" id="GO:0019888">
    <property type="term" value="F:protein phosphatase regulator activity"/>
    <property type="evidence" value="ECO:0007669"/>
    <property type="project" value="TreeGrafter"/>
</dbReference>
<evidence type="ECO:0000256" key="2">
    <source>
        <dbReference type="PROSITE-ProRule" id="PRU00103"/>
    </source>
</evidence>
<feature type="compositionally biased region" description="Polar residues" evidence="3">
    <location>
        <begin position="336"/>
        <end position="354"/>
    </location>
</feature>
<feature type="region of interest" description="Disordered" evidence="3">
    <location>
        <begin position="1061"/>
        <end position="1103"/>
    </location>
</feature>
<feature type="compositionally biased region" description="Basic and acidic residues" evidence="3">
    <location>
        <begin position="23"/>
        <end position="52"/>
    </location>
</feature>
<accession>A0A0C9VB23</accession>
<dbReference type="HOGENOM" id="CLU_006095_0_0_1"/>
<proteinExistence type="predicted"/>
<feature type="region of interest" description="Disordered" evidence="3">
    <location>
        <begin position="628"/>
        <end position="696"/>
    </location>
</feature>
<dbReference type="PROSITE" id="PS50077">
    <property type="entry name" value="HEAT_REPEAT"/>
    <property type="match status" value="2"/>
</dbReference>
<dbReference type="Proteomes" id="UP000054279">
    <property type="component" value="Unassembled WGS sequence"/>
</dbReference>
<dbReference type="InterPro" id="IPR021133">
    <property type="entry name" value="HEAT_type_2"/>
</dbReference>
<dbReference type="InterPro" id="IPR051023">
    <property type="entry name" value="PP2A_Regulatory_Subunit_A"/>
</dbReference>
<evidence type="ECO:0008006" key="6">
    <source>
        <dbReference type="Google" id="ProtNLM"/>
    </source>
</evidence>
<feature type="repeat" description="HEAT" evidence="2">
    <location>
        <begin position="734"/>
        <end position="772"/>
    </location>
</feature>
<dbReference type="PANTHER" id="PTHR10648:SF1">
    <property type="entry name" value="SERINE_THREONINE-PROTEIN PHOSPHATASE 4 REGULATORY SUBUNIT 1"/>
    <property type="match status" value="1"/>
</dbReference>
<evidence type="ECO:0000256" key="1">
    <source>
        <dbReference type="ARBA" id="ARBA00022737"/>
    </source>
</evidence>
<evidence type="ECO:0000256" key="3">
    <source>
        <dbReference type="SAM" id="MobiDB-lite"/>
    </source>
</evidence>
<feature type="compositionally biased region" description="Acidic residues" evidence="3">
    <location>
        <begin position="1067"/>
        <end position="1082"/>
    </location>
</feature>
<evidence type="ECO:0000313" key="5">
    <source>
        <dbReference type="Proteomes" id="UP000054279"/>
    </source>
</evidence>
<dbReference type="OrthoDB" id="340346at2759"/>
<dbReference type="SUPFAM" id="SSF48371">
    <property type="entry name" value="ARM repeat"/>
    <property type="match status" value="1"/>
</dbReference>
<dbReference type="PANTHER" id="PTHR10648">
    <property type="entry name" value="SERINE/THREONINE-PROTEIN PHOSPHATASE PP2A 65 KDA REGULATORY SUBUNIT"/>
    <property type="match status" value="1"/>
</dbReference>
<feature type="repeat" description="HEAT" evidence="2">
    <location>
        <begin position="534"/>
        <end position="572"/>
    </location>
</feature>